<evidence type="ECO:0000313" key="1">
    <source>
        <dbReference type="EMBL" id="URL59604.1"/>
    </source>
</evidence>
<accession>A0ABY4T9R3</accession>
<organism evidence="1 2">
    <name type="scientific">Luteibacter flocculans</name>
    <dbReference type="NCBI Taxonomy" id="2780091"/>
    <lineage>
        <taxon>Bacteria</taxon>
        <taxon>Pseudomonadati</taxon>
        <taxon>Pseudomonadota</taxon>
        <taxon>Gammaproteobacteria</taxon>
        <taxon>Lysobacterales</taxon>
        <taxon>Rhodanobacteraceae</taxon>
        <taxon>Luteibacter</taxon>
    </lineage>
</organism>
<gene>
    <name evidence="1" type="ORF">IM816_05775</name>
</gene>
<evidence type="ECO:0000313" key="2">
    <source>
        <dbReference type="Proteomes" id="UP001056681"/>
    </source>
</evidence>
<dbReference type="RefSeq" id="WP_250340126.1">
    <property type="nucleotide sequence ID" value="NZ_CP063231.1"/>
</dbReference>
<dbReference type="Proteomes" id="UP001056681">
    <property type="component" value="Chromosome"/>
</dbReference>
<keyword evidence="2" id="KW-1185">Reference proteome</keyword>
<sequence>MKPLIVEIDDFKLMAGPNVHVHWREKARRTKRERQAAHWLLLDAERPPLPVTVRMVRIAPRRVDEGDNLNGMFKAMRDGVADAYGIADNDKTKIHFTYDQERGKPHQYGVRIEVRPA</sequence>
<dbReference type="EMBL" id="CP063231">
    <property type="protein sequence ID" value="URL59604.1"/>
    <property type="molecule type" value="Genomic_DNA"/>
</dbReference>
<proteinExistence type="predicted"/>
<protein>
    <submittedName>
        <fullName evidence="1">Uncharacterized protein</fullName>
    </submittedName>
</protein>
<name>A0ABY4T9R3_9GAMM</name>
<reference evidence="1" key="1">
    <citation type="submission" date="2020-10" db="EMBL/GenBank/DDBJ databases">
        <title>Whole-genome sequence of Luteibacter sp. EIF3.</title>
        <authorList>
            <person name="Friedrich I."/>
            <person name="Hertel R."/>
            <person name="Daniel R."/>
        </authorList>
    </citation>
    <scope>NUCLEOTIDE SEQUENCE</scope>
    <source>
        <strain evidence="1">EIF3</strain>
    </source>
</reference>